<dbReference type="PANTHER" id="PTHR18952">
    <property type="entry name" value="CARBONIC ANHYDRASE"/>
    <property type="match status" value="1"/>
</dbReference>
<dbReference type="SMART" id="SM01057">
    <property type="entry name" value="Carb_anhydrase"/>
    <property type="match status" value="1"/>
</dbReference>
<reference evidence="3 4" key="1">
    <citation type="submission" date="2017-12" db="EMBL/GenBank/DDBJ databases">
        <title>High-resolution comparative analysis of great ape genomes.</title>
        <authorList>
            <person name="Pollen A."/>
            <person name="Hastie A."/>
            <person name="Hormozdiari F."/>
            <person name="Dougherty M."/>
            <person name="Liu R."/>
            <person name="Chaisson M."/>
            <person name="Hoppe E."/>
            <person name="Hill C."/>
            <person name="Pang A."/>
            <person name="Hillier L."/>
            <person name="Baker C."/>
            <person name="Armstrong J."/>
            <person name="Shendure J."/>
            <person name="Paten B."/>
            <person name="Wilson R."/>
            <person name="Chao H."/>
            <person name="Schneider V."/>
            <person name="Ventura M."/>
            <person name="Kronenberg Z."/>
            <person name="Murali S."/>
            <person name="Gordon D."/>
            <person name="Cantsilieris S."/>
            <person name="Munson K."/>
            <person name="Nelson B."/>
            <person name="Raja A."/>
            <person name="Underwood J."/>
            <person name="Diekhans M."/>
            <person name="Fiddes I."/>
            <person name="Haussler D."/>
            <person name="Eichler E."/>
        </authorList>
    </citation>
    <scope>NUCLEOTIDE SEQUENCE [LARGE SCALE GENOMIC DNA]</scope>
    <source>
        <strain evidence="3">Yerkes chimp pedigree #C0471</strain>
    </source>
</reference>
<dbReference type="EMBL" id="NBAG03000454">
    <property type="protein sequence ID" value="PNI22760.1"/>
    <property type="molecule type" value="Genomic_DNA"/>
</dbReference>
<evidence type="ECO:0000313" key="3">
    <source>
        <dbReference type="EMBL" id="PNI22760.1"/>
    </source>
</evidence>
<feature type="domain" description="Alpha-carbonic anhydrase" evidence="2">
    <location>
        <begin position="1"/>
        <end position="90"/>
    </location>
</feature>
<dbReference type="Gene3D" id="3.10.200.10">
    <property type="entry name" value="Alpha carbonic anhydrase"/>
    <property type="match status" value="1"/>
</dbReference>
<comment type="similarity">
    <text evidence="1">Belongs to the alpha-carbonic anhydrase family.</text>
</comment>
<dbReference type="PANTHER" id="PTHR18952:SF84">
    <property type="entry name" value="CARBONIC ANHYDRASE 14"/>
    <property type="match status" value="1"/>
</dbReference>
<accession>A0A2J8JJ08</accession>
<dbReference type="InterPro" id="IPR023561">
    <property type="entry name" value="Carbonic_anhydrase_a-class"/>
</dbReference>
<evidence type="ECO:0000259" key="2">
    <source>
        <dbReference type="PROSITE" id="PS51144"/>
    </source>
</evidence>
<dbReference type="AlphaFoldDB" id="A0A2J8JJ08"/>
<organism evidence="3 4">
    <name type="scientific">Pan troglodytes</name>
    <name type="common">Chimpanzee</name>
    <dbReference type="NCBI Taxonomy" id="9598"/>
    <lineage>
        <taxon>Eukaryota</taxon>
        <taxon>Metazoa</taxon>
        <taxon>Chordata</taxon>
        <taxon>Craniata</taxon>
        <taxon>Vertebrata</taxon>
        <taxon>Euteleostomi</taxon>
        <taxon>Mammalia</taxon>
        <taxon>Eutheria</taxon>
        <taxon>Euarchontoglires</taxon>
        <taxon>Primates</taxon>
        <taxon>Haplorrhini</taxon>
        <taxon>Catarrhini</taxon>
        <taxon>Hominidae</taxon>
        <taxon>Pan</taxon>
    </lineage>
</organism>
<evidence type="ECO:0000313" key="4">
    <source>
        <dbReference type="Proteomes" id="UP000236370"/>
    </source>
</evidence>
<dbReference type="Proteomes" id="UP000236370">
    <property type="component" value="Unassembled WGS sequence"/>
</dbReference>
<dbReference type="PROSITE" id="PS51144">
    <property type="entry name" value="ALPHA_CA_2"/>
    <property type="match status" value="1"/>
</dbReference>
<sequence>QKTSVPPFNLRELLPPQLGQYFRYNGSLTTPPCYQSVLWTVFYRRSQISTEQLEKLQGTLFSTEEEPSKLLVQNYRALQPLNQRMVFASFIQGSSYTTGRRGWKTERVWSSLQHKPRLRHKFLLRYHGCG</sequence>
<comment type="caution">
    <text evidence="3">The sequence shown here is derived from an EMBL/GenBank/DDBJ whole genome shotgun (WGS) entry which is preliminary data.</text>
</comment>
<dbReference type="GO" id="GO:0008270">
    <property type="term" value="F:zinc ion binding"/>
    <property type="evidence" value="ECO:0007669"/>
    <property type="project" value="InterPro"/>
</dbReference>
<protein>
    <submittedName>
        <fullName evidence="3">CA14 isoform 8</fullName>
    </submittedName>
</protein>
<proteinExistence type="inferred from homology"/>
<dbReference type="GO" id="GO:0004089">
    <property type="term" value="F:carbonate dehydratase activity"/>
    <property type="evidence" value="ECO:0007669"/>
    <property type="project" value="InterPro"/>
</dbReference>
<dbReference type="InterPro" id="IPR001148">
    <property type="entry name" value="CA_dom"/>
</dbReference>
<dbReference type="Pfam" id="PF00194">
    <property type="entry name" value="Carb_anhydrase"/>
    <property type="match status" value="1"/>
</dbReference>
<gene>
    <name evidence="3" type="ORF">CK820_G0046944</name>
</gene>
<dbReference type="SUPFAM" id="SSF51069">
    <property type="entry name" value="Carbonic anhydrase"/>
    <property type="match status" value="1"/>
</dbReference>
<dbReference type="InterPro" id="IPR036398">
    <property type="entry name" value="CA_dom_sf"/>
</dbReference>
<evidence type="ECO:0000256" key="1">
    <source>
        <dbReference type="ARBA" id="ARBA00010718"/>
    </source>
</evidence>
<feature type="non-terminal residue" evidence="3">
    <location>
        <position position="1"/>
    </location>
</feature>
<name>A0A2J8JJ08_PANTR</name>